<dbReference type="InterPro" id="IPR041205">
    <property type="entry name" value="ScsC_N"/>
</dbReference>
<dbReference type="Proteomes" id="UP001238601">
    <property type="component" value="Unassembled WGS sequence"/>
</dbReference>
<evidence type="ECO:0000313" key="7">
    <source>
        <dbReference type="EMBL" id="MDQ0566462.1"/>
    </source>
</evidence>
<dbReference type="Gene3D" id="3.40.30.10">
    <property type="entry name" value="Glutaredoxin"/>
    <property type="match status" value="1"/>
</dbReference>
<evidence type="ECO:0000256" key="5">
    <source>
        <dbReference type="SAM" id="SignalP"/>
    </source>
</evidence>
<dbReference type="PROSITE" id="PS00194">
    <property type="entry name" value="THIOREDOXIN_1"/>
    <property type="match status" value="1"/>
</dbReference>
<evidence type="ECO:0000313" key="9">
    <source>
        <dbReference type="Proteomes" id="UP000439914"/>
    </source>
</evidence>
<keyword evidence="10" id="KW-1185">Reference proteome</keyword>
<evidence type="ECO:0000313" key="8">
    <source>
        <dbReference type="EMBL" id="MXP34818.1"/>
    </source>
</evidence>
<organism evidence="8 9">
    <name type="scientific">Qipengyuania citrea</name>
    <dbReference type="NCBI Taxonomy" id="225971"/>
    <lineage>
        <taxon>Bacteria</taxon>
        <taxon>Pseudomonadati</taxon>
        <taxon>Pseudomonadota</taxon>
        <taxon>Alphaproteobacteria</taxon>
        <taxon>Sphingomonadales</taxon>
        <taxon>Erythrobacteraceae</taxon>
        <taxon>Qipengyuania</taxon>
    </lineage>
</organism>
<name>A0A6I4U860_9SPHN</name>
<dbReference type="InterPro" id="IPR001853">
    <property type="entry name" value="DSBA-like_thioredoxin_dom"/>
</dbReference>
<dbReference type="InterPro" id="IPR036249">
    <property type="entry name" value="Thioredoxin-like_sf"/>
</dbReference>
<dbReference type="Pfam" id="PF01323">
    <property type="entry name" value="DSBA"/>
    <property type="match status" value="1"/>
</dbReference>
<dbReference type="InterPro" id="IPR013766">
    <property type="entry name" value="Thioredoxin_domain"/>
</dbReference>
<feature type="signal peptide" evidence="5">
    <location>
        <begin position="1"/>
        <end position="19"/>
    </location>
</feature>
<evidence type="ECO:0000256" key="1">
    <source>
        <dbReference type="ARBA" id="ARBA00022729"/>
    </source>
</evidence>
<comment type="caution">
    <text evidence="8">The sequence shown here is derived from an EMBL/GenBank/DDBJ whole genome shotgun (WGS) entry which is preliminary data.</text>
</comment>
<keyword evidence="7" id="KW-0413">Isomerase</keyword>
<dbReference type="Pfam" id="PF18312">
    <property type="entry name" value="ScsC_N"/>
    <property type="match status" value="1"/>
</dbReference>
<evidence type="ECO:0000313" key="10">
    <source>
        <dbReference type="Proteomes" id="UP001238601"/>
    </source>
</evidence>
<dbReference type="GeneID" id="93686827"/>
<dbReference type="PROSITE" id="PS51352">
    <property type="entry name" value="THIOREDOXIN_2"/>
    <property type="match status" value="1"/>
</dbReference>
<sequence length="228" mass="24318">MKNHLLTALIALGCGFAGAALWSLSGLAHDQTREYLIANPQILPEMSEAYQRQESQDRLAGIADEVREPFPGAVLGNPDGGTVLVKFTDYGCTYCRQSIAAIDELIAGDPDLKVVIREWPIFDGSEQAARMALAAARQGKYPAFYHALFEQGPPSDTTIARAAQIAGLDIEQARAFAASDDATGELARNMALARTLQFTGTPSWVAGGETIQGLVPPERLAEALAADS</sequence>
<keyword evidence="3" id="KW-1015">Disulfide bond</keyword>
<protein>
    <submittedName>
        <fullName evidence="7">Protein-disulfide isomerase</fullName>
    </submittedName>
    <submittedName>
        <fullName evidence="8">Thioredoxin domain-containing protein</fullName>
    </submittedName>
</protein>
<dbReference type="AlphaFoldDB" id="A0A6I4U860"/>
<dbReference type="PANTHER" id="PTHR13887">
    <property type="entry name" value="GLUTATHIONE S-TRANSFERASE KAPPA"/>
    <property type="match status" value="1"/>
</dbReference>
<dbReference type="CDD" id="cd03023">
    <property type="entry name" value="DsbA_Com1_like"/>
    <property type="match status" value="1"/>
</dbReference>
<keyword evidence="2" id="KW-0560">Oxidoreductase</keyword>
<dbReference type="InterPro" id="IPR017937">
    <property type="entry name" value="Thioredoxin_CS"/>
</dbReference>
<keyword evidence="4" id="KW-0676">Redox-active center</keyword>
<dbReference type="Proteomes" id="UP000439914">
    <property type="component" value="Unassembled WGS sequence"/>
</dbReference>
<dbReference type="GO" id="GO:0015036">
    <property type="term" value="F:disulfide oxidoreductase activity"/>
    <property type="evidence" value="ECO:0007669"/>
    <property type="project" value="UniProtKB-ARBA"/>
</dbReference>
<dbReference type="EMBL" id="WTYG01000001">
    <property type="protein sequence ID" value="MXP34818.1"/>
    <property type="molecule type" value="Genomic_DNA"/>
</dbReference>
<evidence type="ECO:0000256" key="2">
    <source>
        <dbReference type="ARBA" id="ARBA00023002"/>
    </source>
</evidence>
<dbReference type="RefSeq" id="WP_160766203.1">
    <property type="nucleotide sequence ID" value="NZ_JAUSWK010000002.1"/>
</dbReference>
<evidence type="ECO:0000256" key="3">
    <source>
        <dbReference type="ARBA" id="ARBA00023157"/>
    </source>
</evidence>
<accession>A0A6I4U860</accession>
<dbReference type="GO" id="GO:0016853">
    <property type="term" value="F:isomerase activity"/>
    <property type="evidence" value="ECO:0007669"/>
    <property type="project" value="UniProtKB-KW"/>
</dbReference>
<dbReference type="EMBL" id="JAUSWK010000002">
    <property type="protein sequence ID" value="MDQ0566462.1"/>
    <property type="molecule type" value="Genomic_DNA"/>
</dbReference>
<dbReference type="PANTHER" id="PTHR13887:SF14">
    <property type="entry name" value="DISULFIDE BOND FORMATION PROTEIN D"/>
    <property type="match status" value="1"/>
</dbReference>
<feature type="chain" id="PRO_5026226707" evidence="5">
    <location>
        <begin position="20"/>
        <end position="228"/>
    </location>
</feature>
<keyword evidence="1 5" id="KW-0732">Signal</keyword>
<reference evidence="7 10" key="2">
    <citation type="submission" date="2023-07" db="EMBL/GenBank/DDBJ databases">
        <title>Genomic Encyclopedia of Type Strains, Phase IV (KMG-IV): sequencing the most valuable type-strain genomes for metagenomic binning, comparative biology and taxonomic classification.</title>
        <authorList>
            <person name="Goeker M."/>
        </authorList>
    </citation>
    <scope>NUCLEOTIDE SEQUENCE [LARGE SCALE GENOMIC DNA]</scope>
    <source>
        <strain evidence="7 10">DSM 14432</strain>
    </source>
</reference>
<feature type="domain" description="Thioredoxin" evidence="6">
    <location>
        <begin position="37"/>
        <end position="228"/>
    </location>
</feature>
<evidence type="ECO:0000256" key="4">
    <source>
        <dbReference type="ARBA" id="ARBA00023284"/>
    </source>
</evidence>
<gene>
    <name evidence="8" type="ORF">GRI55_03430</name>
    <name evidence="7" type="ORF">QOZ97_001995</name>
</gene>
<dbReference type="SUPFAM" id="SSF52833">
    <property type="entry name" value="Thioredoxin-like"/>
    <property type="match status" value="1"/>
</dbReference>
<evidence type="ECO:0000259" key="6">
    <source>
        <dbReference type="PROSITE" id="PS51352"/>
    </source>
</evidence>
<reference evidence="8 9" key="1">
    <citation type="submission" date="2019-12" db="EMBL/GenBank/DDBJ databases">
        <title>Genomic-based taxomic classification of the family Erythrobacteraceae.</title>
        <authorList>
            <person name="Xu L."/>
        </authorList>
    </citation>
    <scope>NUCLEOTIDE SEQUENCE [LARGE SCALE GENOMIC DNA]</scope>
    <source>
        <strain evidence="8 9">CGMCC 1.8703</strain>
    </source>
</reference>
<proteinExistence type="predicted"/>